<feature type="region of interest" description="Disordered" evidence="7">
    <location>
        <begin position="138"/>
        <end position="163"/>
    </location>
</feature>
<dbReference type="GO" id="GO:0005730">
    <property type="term" value="C:nucleolus"/>
    <property type="evidence" value="ECO:0007669"/>
    <property type="project" value="UniProtKB-SubCell"/>
</dbReference>
<reference evidence="8 9" key="1">
    <citation type="submission" date="2014-06" db="EMBL/GenBank/DDBJ databases">
        <authorList>
            <person name="Swart Estienne"/>
        </authorList>
    </citation>
    <scope>NUCLEOTIDE SEQUENCE [LARGE SCALE GENOMIC DNA]</scope>
    <source>
        <strain evidence="8 9">130c</strain>
    </source>
</reference>
<name>A0A078AAQ8_STYLE</name>
<dbReference type="GO" id="GO:0000462">
    <property type="term" value="P:maturation of SSU-rRNA from tricistronic rRNA transcript (SSU-rRNA, 5.8S rRNA, LSU-rRNA)"/>
    <property type="evidence" value="ECO:0007669"/>
    <property type="project" value="TreeGrafter"/>
</dbReference>
<keyword evidence="9" id="KW-1185">Reference proteome</keyword>
<dbReference type="Proteomes" id="UP000039865">
    <property type="component" value="Unassembled WGS sequence"/>
</dbReference>
<dbReference type="PANTHER" id="PTHR21738">
    <property type="entry name" value="RIBOSOMAL RNA PROCESSING PROTEIN 36 HOMOLOG"/>
    <property type="match status" value="1"/>
</dbReference>
<evidence type="ECO:0000256" key="5">
    <source>
        <dbReference type="ARBA" id="ARBA00023242"/>
    </source>
</evidence>
<dbReference type="GO" id="GO:0030686">
    <property type="term" value="C:90S preribosome"/>
    <property type="evidence" value="ECO:0007669"/>
    <property type="project" value="TreeGrafter"/>
</dbReference>
<keyword evidence="6" id="KW-0687">Ribonucleoprotein</keyword>
<comment type="function">
    <text evidence="6">Component of the 90S pre-ribosome involved in the maturation of rRNAs. Required for early cleavages of the pre-RNAs in the 40S ribosomal subunit maturation pathway.</text>
</comment>
<evidence type="ECO:0000256" key="6">
    <source>
        <dbReference type="RuleBase" id="RU368027"/>
    </source>
</evidence>
<organism evidence="8 9">
    <name type="scientific">Stylonychia lemnae</name>
    <name type="common">Ciliate</name>
    <dbReference type="NCBI Taxonomy" id="5949"/>
    <lineage>
        <taxon>Eukaryota</taxon>
        <taxon>Sar</taxon>
        <taxon>Alveolata</taxon>
        <taxon>Ciliophora</taxon>
        <taxon>Intramacronucleata</taxon>
        <taxon>Spirotrichea</taxon>
        <taxon>Stichotrichia</taxon>
        <taxon>Sporadotrichida</taxon>
        <taxon>Oxytrichidae</taxon>
        <taxon>Stylonychinae</taxon>
        <taxon>Stylonychia</taxon>
    </lineage>
</organism>
<protein>
    <recommendedName>
        <fullName evidence="6">rRNA biogenesis protein RRP36</fullName>
    </recommendedName>
</protein>
<comment type="similarity">
    <text evidence="2 6">Belongs to the RRP36 family.</text>
</comment>
<dbReference type="OrthoDB" id="448446at2759"/>
<dbReference type="Pfam" id="PF06102">
    <property type="entry name" value="RRP36"/>
    <property type="match status" value="1"/>
</dbReference>
<evidence type="ECO:0000313" key="9">
    <source>
        <dbReference type="Proteomes" id="UP000039865"/>
    </source>
</evidence>
<evidence type="ECO:0000256" key="2">
    <source>
        <dbReference type="ARBA" id="ARBA00009418"/>
    </source>
</evidence>
<accession>A0A078AAQ8</accession>
<feature type="compositionally biased region" description="Basic and acidic residues" evidence="7">
    <location>
        <begin position="143"/>
        <end position="163"/>
    </location>
</feature>
<dbReference type="PANTHER" id="PTHR21738:SF0">
    <property type="entry name" value="RIBOSOMAL RNA PROCESSING PROTEIN 36 HOMOLOG"/>
    <property type="match status" value="1"/>
</dbReference>
<sequence>MTFEERLKLKQRSAFDVIKNKEQVLERKEKAEKQKLNAQKVGKKMPRERYSKLQVSILRPINIINDQPKLHTRDPRFDNRSGTLNQGLFQESYAFIKEYQDERFQQLGEKLRSAKKQGDKDQIKQIRDLIGNDKSFMNKNKKQKQEKEVIQEQKKVNKERAEKGLQPLYLKKREIKEMQVKQKFEKLDKDGNLEKFIQRKQEEKDKKRR</sequence>
<evidence type="ECO:0000256" key="7">
    <source>
        <dbReference type="SAM" id="MobiDB-lite"/>
    </source>
</evidence>
<evidence type="ECO:0000256" key="4">
    <source>
        <dbReference type="ARBA" id="ARBA00022552"/>
    </source>
</evidence>
<evidence type="ECO:0000313" key="8">
    <source>
        <dbReference type="EMBL" id="CDW79299.1"/>
    </source>
</evidence>
<keyword evidence="3 6" id="KW-0690">Ribosome biogenesis</keyword>
<comment type="subcellular location">
    <subcellularLocation>
        <location evidence="1 6">Nucleus</location>
        <location evidence="1 6">Nucleolus</location>
    </subcellularLocation>
</comment>
<dbReference type="InterPro" id="IPR009292">
    <property type="entry name" value="RRP36"/>
</dbReference>
<dbReference type="InParanoid" id="A0A078AAQ8"/>
<dbReference type="EMBL" id="CCKQ01007872">
    <property type="protein sequence ID" value="CDW79299.1"/>
    <property type="molecule type" value="Genomic_DNA"/>
</dbReference>
<evidence type="ECO:0000256" key="1">
    <source>
        <dbReference type="ARBA" id="ARBA00004604"/>
    </source>
</evidence>
<dbReference type="OMA" id="CRNVEQK"/>
<gene>
    <name evidence="8" type="primary">Contig19537.g20712</name>
    <name evidence="8" type="ORF">STYLEM_8285</name>
</gene>
<comment type="subunit">
    <text evidence="6">Associates with 90S and pre-40S pre-ribosomal particles.</text>
</comment>
<keyword evidence="5 6" id="KW-0539">Nucleus</keyword>
<evidence type="ECO:0000256" key="3">
    <source>
        <dbReference type="ARBA" id="ARBA00022517"/>
    </source>
</evidence>
<keyword evidence="4 6" id="KW-0698">rRNA processing</keyword>
<dbReference type="AlphaFoldDB" id="A0A078AAQ8"/>
<proteinExistence type="inferred from homology"/>